<comment type="caution">
    <text evidence="2">The sequence shown here is derived from an EMBL/GenBank/DDBJ whole genome shotgun (WGS) entry which is preliminary data.</text>
</comment>
<evidence type="ECO:0000313" key="3">
    <source>
        <dbReference type="Proteomes" id="UP000293360"/>
    </source>
</evidence>
<dbReference type="OrthoDB" id="5424209at2759"/>
<sequence>MSNQATLQFPYLTYNTIPKARPQDRRHRRPPRTTRTTTSVQRRGCWPAAWNGAPPKPSDPLGEPLPKADHPFATVYDRLLRARFCHLIACIDWSAISVLRLCFCDGTNFPIAVLVVLNARRRRRRRRAVGTVSCCARQGAVGGVGNPFILQLRLRQFMCVLLLAGVPDVEMEIAGAAPASDWAADTDTLGPLKPWVGEPVGQHTGQAEQAVESDFSKAIFVDLKAPFERGGHCAVTCDIPYVYMPGVNQKLPVDCPSPGDHARTMAILEVRERELLRLEAIPHSYWQDITAAHIAAQRTMILTKRAENSRLRLHGQARPPKQLRRSSRASLRSRQRDGLRYGLLNNVRSDIRSLHPADDDSGGLLEFVTMETVMLDIPVPQPGQDFGWEIPAFSRPGDSAATVVDSTGAVVGMLVIPDAPGQLGPVSVVTPVDRLPTACRPPD</sequence>
<evidence type="ECO:0000256" key="1">
    <source>
        <dbReference type="SAM" id="MobiDB-lite"/>
    </source>
</evidence>
<accession>A0A4V1XAY5</accession>
<proteinExistence type="predicted"/>
<feature type="region of interest" description="Disordered" evidence="1">
    <location>
        <begin position="310"/>
        <end position="334"/>
    </location>
</feature>
<dbReference type="EMBL" id="QJNU01000213">
    <property type="protein sequence ID" value="RYP04369.1"/>
    <property type="molecule type" value="Genomic_DNA"/>
</dbReference>
<gene>
    <name evidence="2" type="ORF">DL764_004505</name>
</gene>
<evidence type="ECO:0000313" key="2">
    <source>
        <dbReference type="EMBL" id="RYP04369.1"/>
    </source>
</evidence>
<protein>
    <submittedName>
        <fullName evidence="2">Uncharacterized protein</fullName>
    </submittedName>
</protein>
<organism evidence="2 3">
    <name type="scientific">Monosporascus ibericus</name>
    <dbReference type="NCBI Taxonomy" id="155417"/>
    <lineage>
        <taxon>Eukaryota</taxon>
        <taxon>Fungi</taxon>
        <taxon>Dikarya</taxon>
        <taxon>Ascomycota</taxon>
        <taxon>Pezizomycotina</taxon>
        <taxon>Sordariomycetes</taxon>
        <taxon>Xylariomycetidae</taxon>
        <taxon>Xylariales</taxon>
        <taxon>Xylariales incertae sedis</taxon>
        <taxon>Monosporascus</taxon>
    </lineage>
</organism>
<feature type="compositionally biased region" description="Basic residues" evidence="1">
    <location>
        <begin position="311"/>
        <end position="333"/>
    </location>
</feature>
<feature type="region of interest" description="Disordered" evidence="1">
    <location>
        <begin position="20"/>
        <end position="41"/>
    </location>
</feature>
<reference evidence="2 3" key="1">
    <citation type="submission" date="2018-06" db="EMBL/GenBank/DDBJ databases">
        <title>Complete Genomes of Monosporascus.</title>
        <authorList>
            <person name="Robinson A.J."/>
            <person name="Natvig D.O."/>
        </authorList>
    </citation>
    <scope>NUCLEOTIDE SEQUENCE [LARGE SCALE GENOMIC DNA]</scope>
    <source>
        <strain evidence="2 3">CBS 110550</strain>
    </source>
</reference>
<name>A0A4V1XAY5_9PEZI</name>
<keyword evidence="3" id="KW-1185">Reference proteome</keyword>
<dbReference type="AlphaFoldDB" id="A0A4V1XAY5"/>
<dbReference type="Proteomes" id="UP000293360">
    <property type="component" value="Unassembled WGS sequence"/>
</dbReference>